<feature type="transmembrane region" description="Helical" evidence="1">
    <location>
        <begin position="70"/>
        <end position="87"/>
    </location>
</feature>
<sequence length="135" mass="14965">MATPPDFADLPPAWQPRFAFFHAHGPTSTPQGREAYRALPFGTKLRIGTNFLAFLFGPIYFFVKGIWRKGLTLLGIGVALGALAYGVELPELVDRAINFVVPAIAMSTANYAYYLHVMRNSESWNPFEGQGRRAS</sequence>
<evidence type="ECO:0000313" key="3">
    <source>
        <dbReference type="Proteomes" id="UP001142153"/>
    </source>
</evidence>
<feature type="transmembrane region" description="Helical" evidence="1">
    <location>
        <begin position="45"/>
        <end position="63"/>
    </location>
</feature>
<keyword evidence="1" id="KW-1133">Transmembrane helix</keyword>
<dbReference type="EMBL" id="JAPZPY010000019">
    <property type="protein sequence ID" value="MCZ8382646.1"/>
    <property type="molecule type" value="Genomic_DNA"/>
</dbReference>
<dbReference type="RefSeq" id="WP_269897074.1">
    <property type="nucleotide sequence ID" value="NZ_JAPZPY010000019.1"/>
</dbReference>
<protein>
    <submittedName>
        <fullName evidence="2">DUF2628 domain-containing protein</fullName>
    </submittedName>
</protein>
<organism evidence="2 3">
    <name type="scientific">Mycobacterium hippophais</name>
    <dbReference type="NCBI Taxonomy" id="3016340"/>
    <lineage>
        <taxon>Bacteria</taxon>
        <taxon>Bacillati</taxon>
        <taxon>Actinomycetota</taxon>
        <taxon>Actinomycetes</taxon>
        <taxon>Mycobacteriales</taxon>
        <taxon>Mycobacteriaceae</taxon>
        <taxon>Mycobacterium</taxon>
    </lineage>
</organism>
<dbReference type="Proteomes" id="UP001142153">
    <property type="component" value="Unassembled WGS sequence"/>
</dbReference>
<evidence type="ECO:0000256" key="1">
    <source>
        <dbReference type="SAM" id="Phobius"/>
    </source>
</evidence>
<keyword evidence="3" id="KW-1185">Reference proteome</keyword>
<name>A0ABT4Q1B1_9MYCO</name>
<proteinExistence type="predicted"/>
<gene>
    <name evidence="2" type="ORF">O6P37_27620</name>
</gene>
<comment type="caution">
    <text evidence="2">The sequence shown here is derived from an EMBL/GenBank/DDBJ whole genome shotgun (WGS) entry which is preliminary data.</text>
</comment>
<accession>A0ABT4Q1B1</accession>
<reference evidence="2" key="1">
    <citation type="submission" date="2022-12" db="EMBL/GenBank/DDBJ databases">
        <authorList>
            <person name="Deng Y."/>
            <person name="Zhang Y.-Q."/>
        </authorList>
    </citation>
    <scope>NUCLEOTIDE SEQUENCE</scope>
    <source>
        <strain evidence="2">CPCC 205372</strain>
    </source>
</reference>
<dbReference type="Pfam" id="PF10947">
    <property type="entry name" value="DUF2628"/>
    <property type="match status" value="1"/>
</dbReference>
<keyword evidence="1" id="KW-0812">Transmembrane</keyword>
<feature type="transmembrane region" description="Helical" evidence="1">
    <location>
        <begin position="99"/>
        <end position="117"/>
    </location>
</feature>
<dbReference type="InterPro" id="IPR024399">
    <property type="entry name" value="DUF2628"/>
</dbReference>
<keyword evidence="1" id="KW-0472">Membrane</keyword>
<evidence type="ECO:0000313" key="2">
    <source>
        <dbReference type="EMBL" id="MCZ8382646.1"/>
    </source>
</evidence>